<evidence type="ECO:0008006" key="4">
    <source>
        <dbReference type="Google" id="ProtNLM"/>
    </source>
</evidence>
<gene>
    <name evidence="2" type="ORF">CHR90_06780</name>
</gene>
<comment type="caution">
    <text evidence="2">The sequence shown here is derived from an EMBL/GenBank/DDBJ whole genome shotgun (WGS) entry which is preliminary data.</text>
</comment>
<dbReference type="SUPFAM" id="SSF54427">
    <property type="entry name" value="NTF2-like"/>
    <property type="match status" value="1"/>
</dbReference>
<accession>A0A255XS59</accession>
<dbReference type="PANTHER" id="PTHR38436">
    <property type="entry name" value="POLYKETIDE CYCLASE SNOAL-LIKE DOMAIN"/>
    <property type="match status" value="1"/>
</dbReference>
<dbReference type="InterPro" id="IPR032710">
    <property type="entry name" value="NTF2-like_dom_sf"/>
</dbReference>
<keyword evidence="3" id="KW-1185">Reference proteome</keyword>
<evidence type="ECO:0000313" key="2">
    <source>
        <dbReference type="EMBL" id="OYQ19819.1"/>
    </source>
</evidence>
<dbReference type="AlphaFoldDB" id="A0A255XS59"/>
<organism evidence="2 3">
    <name type="scientific">Elstera cyanobacteriorum</name>
    <dbReference type="NCBI Taxonomy" id="2022747"/>
    <lineage>
        <taxon>Bacteria</taxon>
        <taxon>Pseudomonadati</taxon>
        <taxon>Pseudomonadota</taxon>
        <taxon>Alphaproteobacteria</taxon>
        <taxon>Rhodospirillales</taxon>
        <taxon>Rhodospirillaceae</taxon>
        <taxon>Elstera</taxon>
    </lineage>
</organism>
<dbReference type="Proteomes" id="UP000216361">
    <property type="component" value="Unassembled WGS sequence"/>
</dbReference>
<dbReference type="OrthoDB" id="8849037at2"/>
<dbReference type="RefSeq" id="WP_094408238.1">
    <property type="nucleotide sequence ID" value="NZ_BMJZ01000006.1"/>
</dbReference>
<dbReference type="EMBL" id="NOXS01000030">
    <property type="protein sequence ID" value="OYQ19819.1"/>
    <property type="molecule type" value="Genomic_DNA"/>
</dbReference>
<dbReference type="Pfam" id="PF07366">
    <property type="entry name" value="SnoaL"/>
    <property type="match status" value="1"/>
</dbReference>
<name>A0A255XS59_9PROT</name>
<evidence type="ECO:0000256" key="1">
    <source>
        <dbReference type="SAM" id="SignalP"/>
    </source>
</evidence>
<evidence type="ECO:0000313" key="3">
    <source>
        <dbReference type="Proteomes" id="UP000216361"/>
    </source>
</evidence>
<dbReference type="PANTHER" id="PTHR38436:SF1">
    <property type="entry name" value="ESTER CYCLASE"/>
    <property type="match status" value="1"/>
</dbReference>
<dbReference type="Gene3D" id="3.10.450.50">
    <property type="match status" value="1"/>
</dbReference>
<keyword evidence="1" id="KW-0732">Signal</keyword>
<reference evidence="2 3" key="1">
    <citation type="submission" date="2017-07" db="EMBL/GenBank/DDBJ databases">
        <title>Elstera cyanobacteriorum sp. nov., a novel bacterium isolated from cyanobacterial aggregates in a eutrophic lake.</title>
        <authorList>
            <person name="Cai H."/>
        </authorList>
    </citation>
    <scope>NUCLEOTIDE SEQUENCE [LARGE SCALE GENOMIC DNA]</scope>
    <source>
        <strain evidence="2 3">TH019</strain>
    </source>
</reference>
<sequence>MTLKQFAKTTLTAVAITLAAGSALAQSAHKDKIRVFYDTFVTGKADLLDQVLATDWVNVPKNPGQGPGRDGFKALIPGMSATFTNSKFVIEDMIEEGNKVVVRSTYSATQAGPFAGFPAKGRNFSIMTIDVHEFDSKGMVVKTWHLEDWLGGLFQMGAFEK</sequence>
<dbReference type="InterPro" id="IPR009959">
    <property type="entry name" value="Cyclase_SnoaL-like"/>
</dbReference>
<feature type="chain" id="PRO_5012491089" description="Ester cyclase" evidence="1">
    <location>
        <begin position="26"/>
        <end position="161"/>
    </location>
</feature>
<protein>
    <recommendedName>
        <fullName evidence="4">Ester cyclase</fullName>
    </recommendedName>
</protein>
<dbReference type="GO" id="GO:0030638">
    <property type="term" value="P:polyketide metabolic process"/>
    <property type="evidence" value="ECO:0007669"/>
    <property type="project" value="InterPro"/>
</dbReference>
<feature type="signal peptide" evidence="1">
    <location>
        <begin position="1"/>
        <end position="25"/>
    </location>
</feature>
<proteinExistence type="predicted"/>